<comment type="caution">
    <text evidence="3">The sequence shown here is derived from an EMBL/GenBank/DDBJ whole genome shotgun (WGS) entry which is preliminary data.</text>
</comment>
<dbReference type="SMART" id="SM00451">
    <property type="entry name" value="ZnF_U1"/>
    <property type="match status" value="2"/>
</dbReference>
<feature type="compositionally biased region" description="Polar residues" evidence="1">
    <location>
        <begin position="319"/>
        <end position="329"/>
    </location>
</feature>
<dbReference type="AlphaFoldDB" id="A0A9Q0JYS3"/>
<evidence type="ECO:0000313" key="3">
    <source>
        <dbReference type="EMBL" id="KAJ4957559.1"/>
    </source>
</evidence>
<dbReference type="EMBL" id="JAMYWD010000010">
    <property type="protein sequence ID" value="KAJ4957559.1"/>
    <property type="molecule type" value="Genomic_DNA"/>
</dbReference>
<dbReference type="Pfam" id="PF12874">
    <property type="entry name" value="zf-met"/>
    <property type="match status" value="2"/>
</dbReference>
<keyword evidence="4" id="KW-1185">Reference proteome</keyword>
<feature type="domain" description="U1-type" evidence="2">
    <location>
        <begin position="262"/>
        <end position="296"/>
    </location>
</feature>
<proteinExistence type="predicted"/>
<dbReference type="InterPro" id="IPR036236">
    <property type="entry name" value="Znf_C2H2_sf"/>
</dbReference>
<dbReference type="PANTHER" id="PTHR47487">
    <property type="entry name" value="OS06G0651300 PROTEIN-RELATED"/>
    <property type="match status" value="1"/>
</dbReference>
<dbReference type="Proteomes" id="UP001141806">
    <property type="component" value="Unassembled WGS sequence"/>
</dbReference>
<dbReference type="PANTHER" id="PTHR47487:SF8">
    <property type="entry name" value="OS08G0270900 PROTEIN"/>
    <property type="match status" value="1"/>
</dbReference>
<protein>
    <recommendedName>
        <fullName evidence="2">U1-type domain-containing protein</fullName>
    </recommendedName>
</protein>
<dbReference type="GO" id="GO:0003676">
    <property type="term" value="F:nucleic acid binding"/>
    <property type="evidence" value="ECO:0007669"/>
    <property type="project" value="InterPro"/>
</dbReference>
<dbReference type="InterPro" id="IPR013087">
    <property type="entry name" value="Znf_C2H2_type"/>
</dbReference>
<gene>
    <name evidence="3" type="ORF">NE237_024670</name>
</gene>
<accession>A0A9Q0JYS3</accession>
<dbReference type="SUPFAM" id="SSF57667">
    <property type="entry name" value="beta-beta-alpha zinc fingers"/>
    <property type="match status" value="2"/>
</dbReference>
<name>A0A9Q0JYS3_9MAGN</name>
<feature type="compositionally biased region" description="Low complexity" evidence="1">
    <location>
        <begin position="299"/>
        <end position="314"/>
    </location>
</feature>
<dbReference type="GO" id="GO:0008270">
    <property type="term" value="F:zinc ion binding"/>
    <property type="evidence" value="ECO:0007669"/>
    <property type="project" value="InterPro"/>
</dbReference>
<feature type="compositionally biased region" description="Basic residues" evidence="1">
    <location>
        <begin position="330"/>
        <end position="344"/>
    </location>
</feature>
<dbReference type="Gene3D" id="3.30.160.60">
    <property type="entry name" value="Classic Zinc Finger"/>
    <property type="match status" value="2"/>
</dbReference>
<evidence type="ECO:0000313" key="4">
    <source>
        <dbReference type="Proteomes" id="UP001141806"/>
    </source>
</evidence>
<dbReference type="InterPro" id="IPR003604">
    <property type="entry name" value="Matrin/U1-like-C_Znf_C2H2"/>
</dbReference>
<sequence length="482" mass="53044">MDFNHKGDDDKTSTYFASSASRDGYFNEQALRAMYRELEKEKIREEIIAAERRALEMEVRRELLLERELARQQRGYAHGFSLMGSSASMLRPDQRLSLMLHPETGKLDESFAAFPTRAEAGMNQGEGARLEERVSLPPPDVGVVEQFPLQISSDPRVGDVKPLSEVSKGQVLFLPQRIQAAFPRREEPSESYIMGNMHIPQRINHGASWVPNLPLTSKDIASQMVNRTNSSLIGMKRKAVEPLAAMTGAGELPSIGSKKKPPQEWNCALCKVTTTSEKSMRDHLQGRKHKSKGAALLASKTISKNTGGSTSSTKGNDKPTMTANTTNNSKPKKGKKKKGIKKRPIKQDGVAPVPKRLKLKSLTNWCEVCQVGTFCQNVMDSHQRGKKHLLMLEQLKKGNGSISEKPINIGNEAKEANGETENVNGKVVGVEVIIKENIGEATEDKPTEVDMVDRSIVEEPTELQKGDLVGPSSVPVAVAEGK</sequence>
<evidence type="ECO:0000256" key="1">
    <source>
        <dbReference type="SAM" id="MobiDB-lite"/>
    </source>
</evidence>
<reference evidence="3" key="1">
    <citation type="journal article" date="2023" name="Plant J.">
        <title>The genome of the king protea, Protea cynaroides.</title>
        <authorList>
            <person name="Chang J."/>
            <person name="Duong T.A."/>
            <person name="Schoeman C."/>
            <person name="Ma X."/>
            <person name="Roodt D."/>
            <person name="Barker N."/>
            <person name="Li Z."/>
            <person name="Van de Peer Y."/>
            <person name="Mizrachi E."/>
        </authorList>
    </citation>
    <scope>NUCLEOTIDE SEQUENCE</scope>
    <source>
        <tissue evidence="3">Young leaves</tissue>
    </source>
</reference>
<organism evidence="3 4">
    <name type="scientific">Protea cynaroides</name>
    <dbReference type="NCBI Taxonomy" id="273540"/>
    <lineage>
        <taxon>Eukaryota</taxon>
        <taxon>Viridiplantae</taxon>
        <taxon>Streptophyta</taxon>
        <taxon>Embryophyta</taxon>
        <taxon>Tracheophyta</taxon>
        <taxon>Spermatophyta</taxon>
        <taxon>Magnoliopsida</taxon>
        <taxon>Proteales</taxon>
        <taxon>Proteaceae</taxon>
        <taxon>Protea</taxon>
    </lineage>
</organism>
<feature type="domain" description="U1-type" evidence="2">
    <location>
        <begin position="361"/>
        <end position="395"/>
    </location>
</feature>
<evidence type="ECO:0000259" key="2">
    <source>
        <dbReference type="SMART" id="SM00451"/>
    </source>
</evidence>
<feature type="region of interest" description="Disordered" evidence="1">
    <location>
        <begin position="276"/>
        <end position="350"/>
    </location>
</feature>
<dbReference type="OrthoDB" id="10009287at2759"/>